<dbReference type="CDD" id="cd00093">
    <property type="entry name" value="HTH_XRE"/>
    <property type="match status" value="1"/>
</dbReference>
<dbReference type="EMBL" id="LKET01000068">
    <property type="protein sequence ID" value="KPU42196.1"/>
    <property type="molecule type" value="Genomic_DNA"/>
</dbReference>
<dbReference type="Gene3D" id="1.10.260.40">
    <property type="entry name" value="lambda repressor-like DNA-binding domains"/>
    <property type="match status" value="1"/>
</dbReference>
<dbReference type="OrthoDB" id="1786948at2"/>
<dbReference type="SMART" id="SM00530">
    <property type="entry name" value="HTH_XRE"/>
    <property type="match status" value="1"/>
</dbReference>
<name>A0A0P8W1B4_9CLOT</name>
<keyword evidence="3" id="KW-1185">Reference proteome</keyword>
<dbReference type="Proteomes" id="UP000050326">
    <property type="component" value="Unassembled WGS sequence"/>
</dbReference>
<dbReference type="InterPro" id="IPR001387">
    <property type="entry name" value="Cro/C1-type_HTH"/>
</dbReference>
<dbReference type="PROSITE" id="PS50943">
    <property type="entry name" value="HTH_CROC1"/>
    <property type="match status" value="1"/>
</dbReference>
<dbReference type="STRING" id="36849.OXPF_39750"/>
<evidence type="ECO:0000313" key="3">
    <source>
        <dbReference type="Proteomes" id="UP000050326"/>
    </source>
</evidence>
<feature type="domain" description="HTH cro/C1-type" evidence="1">
    <location>
        <begin position="31"/>
        <end position="71"/>
    </location>
</feature>
<accession>A0A0P8W1B4</accession>
<evidence type="ECO:0000259" key="1">
    <source>
        <dbReference type="PROSITE" id="PS50943"/>
    </source>
</evidence>
<organism evidence="2 3">
    <name type="scientific">Oxobacter pfennigii</name>
    <dbReference type="NCBI Taxonomy" id="36849"/>
    <lineage>
        <taxon>Bacteria</taxon>
        <taxon>Bacillati</taxon>
        <taxon>Bacillota</taxon>
        <taxon>Clostridia</taxon>
        <taxon>Eubacteriales</taxon>
        <taxon>Clostridiaceae</taxon>
        <taxon>Oxobacter</taxon>
    </lineage>
</organism>
<dbReference type="PATRIC" id="fig|36849.3.peg.4207"/>
<dbReference type="SUPFAM" id="SSF47413">
    <property type="entry name" value="lambda repressor-like DNA-binding domains"/>
    <property type="match status" value="1"/>
</dbReference>
<protein>
    <submittedName>
        <fullName evidence="2">Helix-turn-helix domain protein</fullName>
    </submittedName>
</protein>
<dbReference type="GO" id="GO:0003677">
    <property type="term" value="F:DNA binding"/>
    <property type="evidence" value="ECO:0007669"/>
    <property type="project" value="InterPro"/>
</dbReference>
<sequence length="125" mass="14569">MFDKKEIGKKVKQAREIKSEKIGYKFTGLMLANELGLSRSYIGDIEAGRSPAPKEVLNKIIEICGLPQNYFDEDDFRSFSITDDDEINQLEQEFKLMFHKIKKLSSSDRQKILKMIDIFEKENNE</sequence>
<reference evidence="2 3" key="1">
    <citation type="submission" date="2015-09" db="EMBL/GenBank/DDBJ databases">
        <title>Genome sequence of Oxobacter pfennigii DSM 3222.</title>
        <authorList>
            <person name="Poehlein A."/>
            <person name="Bengelsdorf F.R."/>
            <person name="Schiel-Bengelsdorf B."/>
            <person name="Duerre P."/>
            <person name="Daniel R."/>
        </authorList>
    </citation>
    <scope>NUCLEOTIDE SEQUENCE [LARGE SCALE GENOMIC DNA]</scope>
    <source>
        <strain evidence="2 3">DSM 3222</strain>
    </source>
</reference>
<dbReference type="AlphaFoldDB" id="A0A0P8W1B4"/>
<proteinExistence type="predicted"/>
<evidence type="ECO:0000313" key="2">
    <source>
        <dbReference type="EMBL" id="KPU42196.1"/>
    </source>
</evidence>
<dbReference type="InterPro" id="IPR010982">
    <property type="entry name" value="Lambda_DNA-bd_dom_sf"/>
</dbReference>
<gene>
    <name evidence="2" type="ORF">OXPF_39750</name>
</gene>
<dbReference type="Pfam" id="PF13560">
    <property type="entry name" value="HTH_31"/>
    <property type="match status" value="1"/>
</dbReference>
<dbReference type="RefSeq" id="WP_054876933.1">
    <property type="nucleotide sequence ID" value="NZ_LKET01000068.1"/>
</dbReference>
<comment type="caution">
    <text evidence="2">The sequence shown here is derived from an EMBL/GenBank/DDBJ whole genome shotgun (WGS) entry which is preliminary data.</text>
</comment>